<feature type="transmembrane region" description="Helical" evidence="7">
    <location>
        <begin position="307"/>
        <end position="328"/>
    </location>
</feature>
<feature type="transmembrane region" description="Helical" evidence="7">
    <location>
        <begin position="72"/>
        <end position="92"/>
    </location>
</feature>
<evidence type="ECO:0000256" key="3">
    <source>
        <dbReference type="ARBA" id="ARBA00022448"/>
    </source>
</evidence>
<evidence type="ECO:0000256" key="2">
    <source>
        <dbReference type="ARBA" id="ARBA00006829"/>
    </source>
</evidence>
<evidence type="ECO:0000256" key="7">
    <source>
        <dbReference type="SAM" id="Phobius"/>
    </source>
</evidence>
<dbReference type="PANTHER" id="PTHR23506">
    <property type="entry name" value="GH10249P"/>
    <property type="match status" value="1"/>
</dbReference>
<dbReference type="PROSITE" id="PS50850">
    <property type="entry name" value="MFS"/>
    <property type="match status" value="1"/>
</dbReference>
<evidence type="ECO:0000256" key="1">
    <source>
        <dbReference type="ARBA" id="ARBA00004141"/>
    </source>
</evidence>
<feature type="transmembrane region" description="Helical" evidence="7">
    <location>
        <begin position="104"/>
        <end position="132"/>
    </location>
</feature>
<reference evidence="9 10" key="1">
    <citation type="submission" date="2016-03" db="EMBL/GenBank/DDBJ databases">
        <title>Choanephora cucurbitarum.</title>
        <authorList>
            <person name="Min B."/>
            <person name="Park H."/>
            <person name="Park J.-H."/>
            <person name="Shin H.-D."/>
            <person name="Choi I.-G."/>
        </authorList>
    </citation>
    <scope>NUCLEOTIDE SEQUENCE [LARGE SCALE GENOMIC DNA]</scope>
    <source>
        <strain evidence="9 10">KUS-F28377</strain>
    </source>
</reference>
<dbReference type="Pfam" id="PF07690">
    <property type="entry name" value="MFS_1"/>
    <property type="match status" value="2"/>
</dbReference>
<dbReference type="SUPFAM" id="SSF103473">
    <property type="entry name" value="MFS general substrate transporter"/>
    <property type="match status" value="1"/>
</dbReference>
<dbReference type="OrthoDB" id="5086884at2759"/>
<dbReference type="PRINTS" id="PR01035">
    <property type="entry name" value="TCRTETA"/>
</dbReference>
<organism evidence="9 10">
    <name type="scientific">Choanephora cucurbitarum</name>
    <dbReference type="NCBI Taxonomy" id="101091"/>
    <lineage>
        <taxon>Eukaryota</taxon>
        <taxon>Fungi</taxon>
        <taxon>Fungi incertae sedis</taxon>
        <taxon>Mucoromycota</taxon>
        <taxon>Mucoromycotina</taxon>
        <taxon>Mucoromycetes</taxon>
        <taxon>Mucorales</taxon>
        <taxon>Mucorineae</taxon>
        <taxon>Choanephoraceae</taxon>
        <taxon>Choanephoroideae</taxon>
        <taxon>Choanephora</taxon>
    </lineage>
</organism>
<comment type="caution">
    <text evidence="9">The sequence shown here is derived from an EMBL/GenBank/DDBJ whole genome shotgun (WGS) entry which is preliminary data.</text>
</comment>
<protein>
    <submittedName>
        <fullName evidence="9">Synaptic vesicular amine transporter</fullName>
    </submittedName>
</protein>
<gene>
    <name evidence="9" type="primary">SLC18A2</name>
    <name evidence="9" type="ORF">A0J61_07810</name>
</gene>
<dbReference type="Proteomes" id="UP000093000">
    <property type="component" value="Unassembled WGS sequence"/>
</dbReference>
<dbReference type="InterPro" id="IPR020846">
    <property type="entry name" value="MFS_dom"/>
</dbReference>
<feature type="transmembrane region" description="Helical" evidence="7">
    <location>
        <begin position="349"/>
        <end position="372"/>
    </location>
</feature>
<dbReference type="InterPro" id="IPR011701">
    <property type="entry name" value="MFS"/>
</dbReference>
<dbReference type="GO" id="GO:0022857">
    <property type="term" value="F:transmembrane transporter activity"/>
    <property type="evidence" value="ECO:0007669"/>
    <property type="project" value="InterPro"/>
</dbReference>
<name>A0A1C7N4X5_9FUNG</name>
<comment type="similarity">
    <text evidence="2">Belongs to the major facilitator superfamily. Vesicular transporter family.</text>
</comment>
<keyword evidence="6 7" id="KW-0472">Membrane</keyword>
<evidence type="ECO:0000259" key="8">
    <source>
        <dbReference type="PROSITE" id="PS50850"/>
    </source>
</evidence>
<feature type="transmembrane region" description="Helical" evidence="7">
    <location>
        <begin position="250"/>
        <end position="271"/>
    </location>
</feature>
<dbReference type="PANTHER" id="PTHR23506:SF23">
    <property type="entry name" value="GH10249P"/>
    <property type="match status" value="1"/>
</dbReference>
<keyword evidence="3" id="KW-0813">Transport</keyword>
<dbReference type="AlphaFoldDB" id="A0A1C7N4X5"/>
<accession>A0A1C7N4X5</accession>
<feature type="domain" description="Major facilitator superfamily (MFS) profile" evidence="8">
    <location>
        <begin position="34"/>
        <end position="409"/>
    </location>
</feature>
<keyword evidence="5 7" id="KW-1133">Transmembrane helix</keyword>
<evidence type="ECO:0000256" key="4">
    <source>
        <dbReference type="ARBA" id="ARBA00022692"/>
    </source>
</evidence>
<dbReference type="Gene3D" id="1.20.1250.20">
    <property type="entry name" value="MFS general substrate transporter like domains"/>
    <property type="match status" value="2"/>
</dbReference>
<feature type="transmembrane region" description="Helical" evidence="7">
    <location>
        <begin position="31"/>
        <end position="52"/>
    </location>
</feature>
<dbReference type="FunCoup" id="A0A1C7N4X5">
    <property type="interactions" value="2"/>
</dbReference>
<sequence length="409" mass="44445">MHSADINCTHLESLDETTKPLSWYARAQRSAWSVAMLVALILFTDMLAYGAIIPCLPTLIIEKLHGTPKDIGILFGCFAFGYLISTPLFAVYSDTYKNRRYPIMLGSVCLIGSTLCFAWATCFSMFVIARLFQGVSAGASWTIGLGMLADTFPTETLGRVMGTVIIAHTVGFVLGPVIGGILYEAGGIRAPFYFCGLFGLFTLTTAFWIAESDKGQLEEHVPLITNGNKRVVLAGIEPALPIYLLKKYNASTATIGTIFVALVVPCFLGPLTGYLSDKYGRPYFIVAGMVLASFSAFLLSLPWEGSMYSVVPLLFLYGLSNPVVHTPLMPEMGYIVSQMNSTAYAQVYALYNMAYSLGTLIGPLVAGCIMSSSSLGDVSHQFHILMLLFSALILLFFPVSLVIAVKKFQ</sequence>
<dbReference type="EMBL" id="LUGH01000550">
    <property type="protein sequence ID" value="OBZ84140.1"/>
    <property type="molecule type" value="Genomic_DNA"/>
</dbReference>
<proteinExistence type="inferred from homology"/>
<comment type="subcellular location">
    <subcellularLocation>
        <location evidence="1">Membrane</location>
        <topology evidence="1">Multi-pass membrane protein</topology>
    </subcellularLocation>
</comment>
<evidence type="ECO:0000313" key="10">
    <source>
        <dbReference type="Proteomes" id="UP000093000"/>
    </source>
</evidence>
<dbReference type="InterPro" id="IPR050930">
    <property type="entry name" value="MFS_Vesicular_Transporter"/>
</dbReference>
<dbReference type="InterPro" id="IPR001958">
    <property type="entry name" value="Tet-R_TetA/multi-R_MdtG-like"/>
</dbReference>
<dbReference type="GO" id="GO:0016020">
    <property type="term" value="C:membrane"/>
    <property type="evidence" value="ECO:0007669"/>
    <property type="project" value="UniProtKB-SubCell"/>
</dbReference>
<dbReference type="InParanoid" id="A0A1C7N4X5"/>
<dbReference type="InterPro" id="IPR036259">
    <property type="entry name" value="MFS_trans_sf"/>
</dbReference>
<dbReference type="CDD" id="cd17325">
    <property type="entry name" value="MFS_MdtG_SLC18_like"/>
    <property type="match status" value="1"/>
</dbReference>
<evidence type="ECO:0000256" key="6">
    <source>
        <dbReference type="ARBA" id="ARBA00023136"/>
    </source>
</evidence>
<feature type="transmembrane region" description="Helical" evidence="7">
    <location>
        <begin position="384"/>
        <end position="405"/>
    </location>
</feature>
<evidence type="ECO:0000256" key="5">
    <source>
        <dbReference type="ARBA" id="ARBA00022989"/>
    </source>
</evidence>
<evidence type="ECO:0000313" key="9">
    <source>
        <dbReference type="EMBL" id="OBZ84140.1"/>
    </source>
</evidence>
<feature type="transmembrane region" description="Helical" evidence="7">
    <location>
        <begin position="160"/>
        <end position="183"/>
    </location>
</feature>
<keyword evidence="4 7" id="KW-0812">Transmembrane</keyword>
<feature type="transmembrane region" description="Helical" evidence="7">
    <location>
        <begin position="190"/>
        <end position="210"/>
    </location>
</feature>
<dbReference type="STRING" id="101091.A0A1C7N4X5"/>
<keyword evidence="10" id="KW-1185">Reference proteome</keyword>
<feature type="transmembrane region" description="Helical" evidence="7">
    <location>
        <begin position="283"/>
        <end position="301"/>
    </location>
</feature>